<evidence type="ECO:0000313" key="1">
    <source>
        <dbReference type="EMBL" id="BAD68516.1"/>
    </source>
</evidence>
<protein>
    <submittedName>
        <fullName evidence="1">Uncharacterized protein</fullName>
    </submittedName>
</protein>
<proteinExistence type="predicted"/>
<name>Q5VPX6_ORYSJ</name>
<dbReference type="EMBL" id="AP003538">
    <property type="protein sequence ID" value="BAD68516.1"/>
    <property type="molecule type" value="Genomic_DNA"/>
</dbReference>
<organism evidence="1 2">
    <name type="scientific">Oryza sativa subsp. japonica</name>
    <name type="common">Rice</name>
    <dbReference type="NCBI Taxonomy" id="39947"/>
    <lineage>
        <taxon>Eukaryota</taxon>
        <taxon>Viridiplantae</taxon>
        <taxon>Streptophyta</taxon>
        <taxon>Embryophyta</taxon>
        <taxon>Tracheophyta</taxon>
        <taxon>Spermatophyta</taxon>
        <taxon>Magnoliopsida</taxon>
        <taxon>Liliopsida</taxon>
        <taxon>Poales</taxon>
        <taxon>Poaceae</taxon>
        <taxon>BOP clade</taxon>
        <taxon>Oryzoideae</taxon>
        <taxon>Oryzeae</taxon>
        <taxon>Oryzinae</taxon>
        <taxon>Oryza</taxon>
        <taxon>Oryza sativa</taxon>
    </lineage>
</organism>
<dbReference type="AlphaFoldDB" id="Q5VPX6"/>
<dbReference type="Proteomes" id="UP000000763">
    <property type="component" value="Chromosome 6"/>
</dbReference>
<gene>
    <name evidence="1" type="primary">OSJNBa0059O19.31</name>
</gene>
<reference evidence="2" key="2">
    <citation type="journal article" date="2008" name="Nucleic Acids Res.">
        <title>The rice annotation project database (RAP-DB): 2008 update.</title>
        <authorList>
            <consortium name="The rice annotation project (RAP)"/>
        </authorList>
    </citation>
    <scope>GENOME REANNOTATION</scope>
    <source>
        <strain evidence="2">cv. Nipponbare</strain>
    </source>
</reference>
<evidence type="ECO:0000313" key="2">
    <source>
        <dbReference type="Proteomes" id="UP000000763"/>
    </source>
</evidence>
<sequence>MSFELSGNESELGGTDPASCLLHLAKSTVGERQRILAAAAPNPTMVAAAADRTATAADLAAAGSSGGGGSSEAT</sequence>
<accession>Q5VPX6</accession>
<reference evidence="2" key="1">
    <citation type="journal article" date="2005" name="Nature">
        <title>The map-based sequence of the rice genome.</title>
        <authorList>
            <consortium name="International rice genome sequencing project (IRGSP)"/>
            <person name="Matsumoto T."/>
            <person name="Wu J."/>
            <person name="Kanamori H."/>
            <person name="Katayose Y."/>
            <person name="Fujisawa M."/>
            <person name="Namiki N."/>
            <person name="Mizuno H."/>
            <person name="Yamamoto K."/>
            <person name="Antonio B.A."/>
            <person name="Baba T."/>
            <person name="Sakata K."/>
            <person name="Nagamura Y."/>
            <person name="Aoki H."/>
            <person name="Arikawa K."/>
            <person name="Arita K."/>
            <person name="Bito T."/>
            <person name="Chiden Y."/>
            <person name="Fujitsuka N."/>
            <person name="Fukunaka R."/>
            <person name="Hamada M."/>
            <person name="Harada C."/>
            <person name="Hayashi A."/>
            <person name="Hijishita S."/>
            <person name="Honda M."/>
            <person name="Hosokawa S."/>
            <person name="Ichikawa Y."/>
            <person name="Idonuma A."/>
            <person name="Iijima M."/>
            <person name="Ikeda M."/>
            <person name="Ikeno M."/>
            <person name="Ito K."/>
            <person name="Ito S."/>
            <person name="Ito T."/>
            <person name="Ito Y."/>
            <person name="Ito Y."/>
            <person name="Iwabuchi A."/>
            <person name="Kamiya K."/>
            <person name="Karasawa W."/>
            <person name="Kurita K."/>
            <person name="Katagiri S."/>
            <person name="Kikuta A."/>
            <person name="Kobayashi H."/>
            <person name="Kobayashi N."/>
            <person name="Machita K."/>
            <person name="Maehara T."/>
            <person name="Masukawa M."/>
            <person name="Mizubayashi T."/>
            <person name="Mukai Y."/>
            <person name="Nagasaki H."/>
            <person name="Nagata Y."/>
            <person name="Naito S."/>
            <person name="Nakashima M."/>
            <person name="Nakama Y."/>
            <person name="Nakamichi Y."/>
            <person name="Nakamura M."/>
            <person name="Meguro A."/>
            <person name="Negishi M."/>
            <person name="Ohta I."/>
            <person name="Ohta T."/>
            <person name="Okamoto M."/>
            <person name="Ono N."/>
            <person name="Saji S."/>
            <person name="Sakaguchi M."/>
            <person name="Sakai K."/>
            <person name="Shibata M."/>
            <person name="Shimokawa T."/>
            <person name="Song J."/>
            <person name="Takazaki Y."/>
            <person name="Terasawa K."/>
            <person name="Tsugane M."/>
            <person name="Tsuji K."/>
            <person name="Ueda S."/>
            <person name="Waki K."/>
            <person name="Yamagata H."/>
            <person name="Yamamoto M."/>
            <person name="Yamamoto S."/>
            <person name="Yamane H."/>
            <person name="Yoshiki S."/>
            <person name="Yoshihara R."/>
            <person name="Yukawa K."/>
            <person name="Zhong H."/>
            <person name="Yano M."/>
            <person name="Yuan Q."/>
            <person name="Ouyang S."/>
            <person name="Liu J."/>
            <person name="Jones K.M."/>
            <person name="Gansberger K."/>
            <person name="Moffat K."/>
            <person name="Hill J."/>
            <person name="Bera J."/>
            <person name="Fadrosh D."/>
            <person name="Jin S."/>
            <person name="Johri S."/>
            <person name="Kim M."/>
            <person name="Overton L."/>
            <person name="Reardon M."/>
            <person name="Tsitrin T."/>
            <person name="Vuong H."/>
            <person name="Weaver B."/>
            <person name="Ciecko A."/>
            <person name="Tallon L."/>
            <person name="Jackson J."/>
            <person name="Pai G."/>
            <person name="Aken S.V."/>
            <person name="Utterback T."/>
            <person name="Reidmuller S."/>
            <person name="Feldblyum T."/>
            <person name="Hsiao J."/>
            <person name="Zismann V."/>
            <person name="Iobst S."/>
            <person name="de Vazeille A.R."/>
            <person name="Buell C.R."/>
            <person name="Ying K."/>
            <person name="Li Y."/>
            <person name="Lu T."/>
            <person name="Huang Y."/>
            <person name="Zhao Q."/>
            <person name="Feng Q."/>
            <person name="Zhang L."/>
            <person name="Zhu J."/>
            <person name="Weng Q."/>
            <person name="Mu J."/>
            <person name="Lu Y."/>
            <person name="Fan D."/>
            <person name="Liu Y."/>
            <person name="Guan J."/>
            <person name="Zhang Y."/>
            <person name="Yu S."/>
            <person name="Liu X."/>
            <person name="Zhang Y."/>
            <person name="Hong G."/>
            <person name="Han B."/>
            <person name="Choisne N."/>
            <person name="Demange N."/>
            <person name="Orjeda G."/>
            <person name="Samain S."/>
            <person name="Cattolico L."/>
            <person name="Pelletier E."/>
            <person name="Couloux A."/>
            <person name="Segurens B."/>
            <person name="Wincker P."/>
            <person name="D'Hont A."/>
            <person name="Scarpelli C."/>
            <person name="Weissenbach J."/>
            <person name="Salanoubat M."/>
            <person name="Quetier F."/>
            <person name="Yu Y."/>
            <person name="Kim H.R."/>
            <person name="Rambo T."/>
            <person name="Currie J."/>
            <person name="Collura K."/>
            <person name="Luo M."/>
            <person name="Yang T."/>
            <person name="Ammiraju J.S.S."/>
            <person name="Engler F."/>
            <person name="Soderlund C."/>
            <person name="Wing R.A."/>
            <person name="Palmer L.E."/>
            <person name="de la Bastide M."/>
            <person name="Spiegel L."/>
            <person name="Nascimento L."/>
            <person name="Zutavern T."/>
            <person name="O'Shaughnessy A."/>
            <person name="Dike S."/>
            <person name="Dedhia N."/>
            <person name="Preston R."/>
            <person name="Balija V."/>
            <person name="McCombie W.R."/>
            <person name="Chow T."/>
            <person name="Chen H."/>
            <person name="Chung M."/>
            <person name="Chen C."/>
            <person name="Shaw J."/>
            <person name="Wu H."/>
            <person name="Hsiao K."/>
            <person name="Chao Y."/>
            <person name="Chu M."/>
            <person name="Cheng C."/>
            <person name="Hour A."/>
            <person name="Lee P."/>
            <person name="Lin S."/>
            <person name="Lin Y."/>
            <person name="Liou J."/>
            <person name="Liu S."/>
            <person name="Hsing Y."/>
            <person name="Raghuvanshi S."/>
            <person name="Mohanty A."/>
            <person name="Bharti A.K."/>
            <person name="Gaur A."/>
            <person name="Gupta V."/>
            <person name="Kumar D."/>
            <person name="Ravi V."/>
            <person name="Vij S."/>
            <person name="Kapur A."/>
            <person name="Khurana P."/>
            <person name="Khurana P."/>
            <person name="Khurana J.P."/>
            <person name="Tyagi A.K."/>
            <person name="Gaikwad K."/>
            <person name="Singh A."/>
            <person name="Dalal V."/>
            <person name="Srivastava S."/>
            <person name="Dixit A."/>
            <person name="Pal A.K."/>
            <person name="Ghazi I.A."/>
            <person name="Yadav M."/>
            <person name="Pandit A."/>
            <person name="Bhargava A."/>
            <person name="Sureshbabu K."/>
            <person name="Batra K."/>
            <person name="Sharma T.R."/>
            <person name="Mohapatra T."/>
            <person name="Singh N.K."/>
            <person name="Messing J."/>
            <person name="Nelson A.B."/>
            <person name="Fuks G."/>
            <person name="Kavchok S."/>
            <person name="Keizer G."/>
            <person name="Linton E."/>
            <person name="Llaca V."/>
            <person name="Song R."/>
            <person name="Tanyolac B."/>
            <person name="Young S."/>
            <person name="Ho-Il K."/>
            <person name="Hahn J.H."/>
            <person name="Sangsakoo G."/>
            <person name="Vanavichit A."/>
            <person name="de Mattos Luiz.A.T."/>
            <person name="Zimmer P.D."/>
            <person name="Malone G."/>
            <person name="Dellagostin O."/>
            <person name="de Oliveira A.C."/>
            <person name="Bevan M."/>
            <person name="Bancroft I."/>
            <person name="Minx P."/>
            <person name="Cordum H."/>
            <person name="Wilson R."/>
            <person name="Cheng Z."/>
            <person name="Jin W."/>
            <person name="Jiang J."/>
            <person name="Leong S.A."/>
            <person name="Iwama H."/>
            <person name="Gojobori T."/>
            <person name="Itoh T."/>
            <person name="Niimura Y."/>
            <person name="Fujii Y."/>
            <person name="Habara T."/>
            <person name="Sakai H."/>
            <person name="Sato Y."/>
            <person name="Wilson G."/>
            <person name="Kumar K."/>
            <person name="McCouch S."/>
            <person name="Juretic N."/>
            <person name="Hoen D."/>
            <person name="Wright S."/>
            <person name="Bruskiewich R."/>
            <person name="Bureau T."/>
            <person name="Miyao A."/>
            <person name="Hirochika H."/>
            <person name="Nishikawa T."/>
            <person name="Kadowaki K."/>
            <person name="Sugiura M."/>
            <person name="Burr B."/>
            <person name="Sasaki T."/>
        </authorList>
    </citation>
    <scope>NUCLEOTIDE SEQUENCE [LARGE SCALE GENOMIC DNA]</scope>
    <source>
        <strain evidence="2">cv. Nipponbare</strain>
    </source>
</reference>